<organism evidence="3 4">
    <name type="scientific">Arctia plantaginis</name>
    <name type="common">Wood tiger moth</name>
    <name type="synonym">Phalaena plantaginis</name>
    <dbReference type="NCBI Taxonomy" id="874455"/>
    <lineage>
        <taxon>Eukaryota</taxon>
        <taxon>Metazoa</taxon>
        <taxon>Ecdysozoa</taxon>
        <taxon>Arthropoda</taxon>
        <taxon>Hexapoda</taxon>
        <taxon>Insecta</taxon>
        <taxon>Pterygota</taxon>
        <taxon>Neoptera</taxon>
        <taxon>Endopterygota</taxon>
        <taxon>Lepidoptera</taxon>
        <taxon>Glossata</taxon>
        <taxon>Ditrysia</taxon>
        <taxon>Noctuoidea</taxon>
        <taxon>Erebidae</taxon>
        <taxon>Arctiinae</taxon>
        <taxon>Arctia</taxon>
    </lineage>
</organism>
<gene>
    <name evidence="3" type="ORF">APLA_LOCUS14416</name>
</gene>
<protein>
    <submittedName>
        <fullName evidence="3">Uncharacterized protein</fullName>
    </submittedName>
</protein>
<keyword evidence="1" id="KW-0472">Membrane</keyword>
<keyword evidence="1" id="KW-1133">Transmembrane helix</keyword>
<evidence type="ECO:0000256" key="2">
    <source>
        <dbReference type="SAM" id="SignalP"/>
    </source>
</evidence>
<feature type="transmembrane region" description="Helical" evidence="1">
    <location>
        <begin position="177"/>
        <end position="201"/>
    </location>
</feature>
<dbReference type="EMBL" id="CADEBC010000561">
    <property type="protein sequence ID" value="CAB3254065.1"/>
    <property type="molecule type" value="Genomic_DNA"/>
</dbReference>
<dbReference type="OrthoDB" id="7209579at2759"/>
<reference evidence="3 4" key="1">
    <citation type="submission" date="2020-04" db="EMBL/GenBank/DDBJ databases">
        <authorList>
            <person name="Wallbank WR R."/>
            <person name="Pardo Diaz C."/>
            <person name="Kozak K."/>
            <person name="Martin S."/>
            <person name="Jiggins C."/>
            <person name="Moest M."/>
            <person name="Warren A I."/>
            <person name="Byers J.R.P. K."/>
            <person name="Montejo-Kovacevich G."/>
            <person name="Yen C E."/>
        </authorList>
    </citation>
    <scope>NUCLEOTIDE SEQUENCE [LARGE SCALE GENOMIC DNA]</scope>
</reference>
<evidence type="ECO:0000256" key="1">
    <source>
        <dbReference type="SAM" id="Phobius"/>
    </source>
</evidence>
<keyword evidence="2" id="KW-0732">Signal</keyword>
<keyword evidence="4" id="KW-1185">Reference proteome</keyword>
<name>A0A8S1B7D3_ARCPL</name>
<dbReference type="AlphaFoldDB" id="A0A8S1B7D3"/>
<proteinExistence type="predicted"/>
<dbReference type="Proteomes" id="UP000494106">
    <property type="component" value="Unassembled WGS sequence"/>
</dbReference>
<feature type="signal peptide" evidence="2">
    <location>
        <begin position="1"/>
        <end position="17"/>
    </location>
</feature>
<accession>A0A8S1B7D3</accession>
<dbReference type="InterPro" id="IPR009003">
    <property type="entry name" value="Peptidase_S1_PA"/>
</dbReference>
<sequence>MWTRILCLVLIVSVVSGGQFLSHLYGKNGHNYMLICLKATEGRRARACPGALLNYDMVGVSAGCLQQHPQKRMVALRPIYGERCEDVTNGNSKVQTRDVWDHFYHPWMDFALVVLDRPYDNLDAYPNSTAWTVPRAFRKHGQWKWMKVSMKISTSERARHHHYMKLRRTMISMRAPFFITIVAIVIPILIFVLVSFVVFYATSSKAPSKSLQYNKAKV</sequence>
<feature type="chain" id="PRO_5035802886" evidence="2">
    <location>
        <begin position="18"/>
        <end position="218"/>
    </location>
</feature>
<evidence type="ECO:0000313" key="4">
    <source>
        <dbReference type="Proteomes" id="UP000494106"/>
    </source>
</evidence>
<comment type="caution">
    <text evidence="3">The sequence shown here is derived from an EMBL/GenBank/DDBJ whole genome shotgun (WGS) entry which is preliminary data.</text>
</comment>
<dbReference type="SUPFAM" id="SSF50494">
    <property type="entry name" value="Trypsin-like serine proteases"/>
    <property type="match status" value="1"/>
</dbReference>
<evidence type="ECO:0000313" key="3">
    <source>
        <dbReference type="EMBL" id="CAB3254065.1"/>
    </source>
</evidence>
<keyword evidence="1" id="KW-0812">Transmembrane</keyword>